<evidence type="ECO:0000313" key="3">
    <source>
        <dbReference type="Proteomes" id="UP000215148"/>
    </source>
</evidence>
<name>A0A223N418_9VIBR</name>
<reference evidence="2 3" key="1">
    <citation type="submission" date="2017-08" db="EMBL/GenBank/DDBJ databases">
        <title>The Vibrio qinghaiensis sp.-Q67 is a luminous bacteria isolated firstly from Qinghai lake, Qinghai province, China, which has been proved to be very sensitive to detect environmental and food pollutants. Therefore, complete genome analysis of V. qinghaiensis sp.-Q67 highlights the potential application of this strain on detection of hazards in the contaminated environments.</title>
        <authorList>
            <person name="Gong L."/>
        </authorList>
    </citation>
    <scope>NUCLEOTIDE SEQUENCE [LARGE SCALE GENOMIC DNA]</scope>
    <source>
        <strain evidence="2 3">Q67</strain>
    </source>
</reference>
<protein>
    <submittedName>
        <fullName evidence="2">Nitroreductase</fullName>
    </submittedName>
</protein>
<keyword evidence="3" id="KW-1185">Reference proteome</keyword>
<proteinExistence type="predicted"/>
<dbReference type="EMBL" id="CP022742">
    <property type="protein sequence ID" value="ASU24433.1"/>
    <property type="molecule type" value="Genomic_DNA"/>
</dbReference>
<feature type="chain" id="PRO_5012510822" evidence="1">
    <location>
        <begin position="23"/>
        <end position="246"/>
    </location>
</feature>
<accession>A0A223N418</accession>
<sequence length="246" mass="27909">MYFKSVSVLLITILLSACSSYAGSIPETAWSVSVSMPSFYPVRVTQAYGVNDTQDWTSPLHTFSQFMRISAFENIKKELPSYDGFGLPIHPFAMNRRGDQVMRIKLPPDTLYLYWVSLINTQFYVTKYTVSEDVKSLMAQKSLYQNRDGSLGNVCYRTEFVFGLLPNGQAKVWLRGCGEIIYLTELAPDKVMDRDSHGFGAEKYKQSGSSLERIQQRAKDAGVSIDPIPWDKVNKVYSMEEIKSLN</sequence>
<feature type="signal peptide" evidence="1">
    <location>
        <begin position="1"/>
        <end position="22"/>
    </location>
</feature>
<gene>
    <name evidence="2" type="ORF">CCZ37_18510</name>
</gene>
<evidence type="ECO:0000256" key="1">
    <source>
        <dbReference type="SAM" id="SignalP"/>
    </source>
</evidence>
<dbReference type="Pfam" id="PF11153">
    <property type="entry name" value="DUF2931"/>
    <property type="match status" value="1"/>
</dbReference>
<dbReference type="KEGG" id="vqi:CCZ37_18510"/>
<dbReference type="RefSeq" id="WP_094502038.1">
    <property type="nucleotide sequence ID" value="NZ_CAWNHI010000002.1"/>
</dbReference>
<evidence type="ECO:0000313" key="2">
    <source>
        <dbReference type="EMBL" id="ASU24433.1"/>
    </source>
</evidence>
<dbReference type="Proteomes" id="UP000215148">
    <property type="component" value="Chromosome 2"/>
</dbReference>
<dbReference type="PROSITE" id="PS51257">
    <property type="entry name" value="PROKAR_LIPOPROTEIN"/>
    <property type="match status" value="1"/>
</dbReference>
<dbReference type="AlphaFoldDB" id="A0A223N418"/>
<organism evidence="2 3">
    <name type="scientific">Vibrio qinghaiensis</name>
    <dbReference type="NCBI Taxonomy" id="2025808"/>
    <lineage>
        <taxon>Bacteria</taxon>
        <taxon>Pseudomonadati</taxon>
        <taxon>Pseudomonadota</taxon>
        <taxon>Gammaproteobacteria</taxon>
        <taxon>Vibrionales</taxon>
        <taxon>Vibrionaceae</taxon>
        <taxon>Vibrio</taxon>
    </lineage>
</organism>
<keyword evidence="1" id="KW-0732">Signal</keyword>
<dbReference type="InterPro" id="IPR021326">
    <property type="entry name" value="DUF2931"/>
</dbReference>